<name>A0AAD7HTE5_9AGAR</name>
<dbReference type="EMBL" id="JARJLG010000215">
    <property type="protein sequence ID" value="KAJ7726996.1"/>
    <property type="molecule type" value="Genomic_DNA"/>
</dbReference>
<feature type="non-terminal residue" evidence="2">
    <location>
        <position position="1"/>
    </location>
</feature>
<sequence length="86" mass="9624">PRVNLAHFSSYHSWYFDSDTGKASSEWLYAKIMAYTAELVSEEQMPLISVESVKHPGRLQIICMVPPDALDSDPTTILSAHIDSLN</sequence>
<dbReference type="EMBL" id="JARJLG010000214">
    <property type="protein sequence ID" value="KAJ7727150.1"/>
    <property type="molecule type" value="Genomic_DNA"/>
</dbReference>
<feature type="non-terminal residue" evidence="2">
    <location>
        <position position="86"/>
    </location>
</feature>
<keyword evidence="3" id="KW-1185">Reference proteome</keyword>
<comment type="caution">
    <text evidence="2">The sequence shown here is derived from an EMBL/GenBank/DDBJ whole genome shotgun (WGS) entry which is preliminary data.</text>
</comment>
<accession>A0AAD7HTE5</accession>
<dbReference type="Proteomes" id="UP001215280">
    <property type="component" value="Unassembled WGS sequence"/>
</dbReference>
<reference evidence="2" key="1">
    <citation type="submission" date="2023-03" db="EMBL/GenBank/DDBJ databases">
        <title>Massive genome expansion in bonnet fungi (Mycena s.s.) driven by repeated elements and novel gene families across ecological guilds.</title>
        <authorList>
            <consortium name="Lawrence Berkeley National Laboratory"/>
            <person name="Harder C.B."/>
            <person name="Miyauchi S."/>
            <person name="Viragh M."/>
            <person name="Kuo A."/>
            <person name="Thoen E."/>
            <person name="Andreopoulos B."/>
            <person name="Lu D."/>
            <person name="Skrede I."/>
            <person name="Drula E."/>
            <person name="Henrissat B."/>
            <person name="Morin E."/>
            <person name="Kohler A."/>
            <person name="Barry K."/>
            <person name="LaButti K."/>
            <person name="Morin E."/>
            <person name="Salamov A."/>
            <person name="Lipzen A."/>
            <person name="Mereny Z."/>
            <person name="Hegedus B."/>
            <person name="Baldrian P."/>
            <person name="Stursova M."/>
            <person name="Weitz H."/>
            <person name="Taylor A."/>
            <person name="Grigoriev I.V."/>
            <person name="Nagy L.G."/>
            <person name="Martin F."/>
            <person name="Kauserud H."/>
        </authorList>
    </citation>
    <scope>NUCLEOTIDE SEQUENCE</scope>
    <source>
        <strain evidence="2">CBHHK188m</strain>
    </source>
</reference>
<protein>
    <recommendedName>
        <fullName evidence="4">Peptide hydrolase</fullName>
    </recommendedName>
</protein>
<dbReference type="AlphaFoldDB" id="A0AAD7HTE5"/>
<gene>
    <name evidence="1" type="ORF">DFH07DRAFT_696882</name>
    <name evidence="2" type="ORF">DFH07DRAFT_704418</name>
</gene>
<proteinExistence type="predicted"/>
<evidence type="ECO:0000313" key="2">
    <source>
        <dbReference type="EMBL" id="KAJ7727150.1"/>
    </source>
</evidence>
<evidence type="ECO:0000313" key="3">
    <source>
        <dbReference type="Proteomes" id="UP001215280"/>
    </source>
</evidence>
<evidence type="ECO:0008006" key="4">
    <source>
        <dbReference type="Google" id="ProtNLM"/>
    </source>
</evidence>
<evidence type="ECO:0000313" key="1">
    <source>
        <dbReference type="EMBL" id="KAJ7726996.1"/>
    </source>
</evidence>
<organism evidence="2 3">
    <name type="scientific">Mycena maculata</name>
    <dbReference type="NCBI Taxonomy" id="230809"/>
    <lineage>
        <taxon>Eukaryota</taxon>
        <taxon>Fungi</taxon>
        <taxon>Dikarya</taxon>
        <taxon>Basidiomycota</taxon>
        <taxon>Agaricomycotina</taxon>
        <taxon>Agaricomycetes</taxon>
        <taxon>Agaricomycetidae</taxon>
        <taxon>Agaricales</taxon>
        <taxon>Marasmiineae</taxon>
        <taxon>Mycenaceae</taxon>
        <taxon>Mycena</taxon>
    </lineage>
</organism>